<feature type="compositionally biased region" description="Polar residues" evidence="1">
    <location>
        <begin position="27"/>
        <end position="39"/>
    </location>
</feature>
<comment type="caution">
    <text evidence="2">The sequence shown here is derived from an EMBL/GenBank/DDBJ whole genome shotgun (WGS) entry which is preliminary data.</text>
</comment>
<gene>
    <name evidence="2" type="ORF">QBC46DRAFT_414334</name>
</gene>
<feature type="compositionally biased region" description="Polar residues" evidence="1">
    <location>
        <begin position="544"/>
        <end position="557"/>
    </location>
</feature>
<feature type="compositionally biased region" description="Polar residues" evidence="1">
    <location>
        <begin position="1"/>
        <end position="13"/>
    </location>
</feature>
<dbReference type="AlphaFoldDB" id="A0AAN6MV02"/>
<feature type="compositionally biased region" description="Low complexity" evidence="1">
    <location>
        <begin position="355"/>
        <end position="367"/>
    </location>
</feature>
<organism evidence="2 3">
    <name type="scientific">Diplogelasinospora grovesii</name>
    <dbReference type="NCBI Taxonomy" id="303347"/>
    <lineage>
        <taxon>Eukaryota</taxon>
        <taxon>Fungi</taxon>
        <taxon>Dikarya</taxon>
        <taxon>Ascomycota</taxon>
        <taxon>Pezizomycotina</taxon>
        <taxon>Sordariomycetes</taxon>
        <taxon>Sordariomycetidae</taxon>
        <taxon>Sordariales</taxon>
        <taxon>Diplogelasinosporaceae</taxon>
        <taxon>Diplogelasinospora</taxon>
    </lineage>
</organism>
<dbReference type="EMBL" id="MU854044">
    <property type="protein sequence ID" value="KAK3933967.1"/>
    <property type="molecule type" value="Genomic_DNA"/>
</dbReference>
<proteinExistence type="predicted"/>
<feature type="compositionally biased region" description="Basic and acidic residues" evidence="1">
    <location>
        <begin position="53"/>
        <end position="63"/>
    </location>
</feature>
<feature type="compositionally biased region" description="Basic and acidic residues" evidence="1">
    <location>
        <begin position="650"/>
        <end position="659"/>
    </location>
</feature>
<evidence type="ECO:0000256" key="1">
    <source>
        <dbReference type="SAM" id="MobiDB-lite"/>
    </source>
</evidence>
<feature type="compositionally biased region" description="Polar residues" evidence="1">
    <location>
        <begin position="156"/>
        <end position="178"/>
    </location>
</feature>
<dbReference type="Proteomes" id="UP001303473">
    <property type="component" value="Unassembled WGS sequence"/>
</dbReference>
<feature type="compositionally biased region" description="Polar residues" evidence="1">
    <location>
        <begin position="413"/>
        <end position="428"/>
    </location>
</feature>
<feature type="compositionally biased region" description="Polar residues" evidence="1">
    <location>
        <begin position="618"/>
        <end position="640"/>
    </location>
</feature>
<feature type="compositionally biased region" description="Polar residues" evidence="1">
    <location>
        <begin position="203"/>
        <end position="220"/>
    </location>
</feature>
<keyword evidence="3" id="KW-1185">Reference proteome</keyword>
<feature type="compositionally biased region" description="Low complexity" evidence="1">
    <location>
        <begin position="296"/>
        <end position="306"/>
    </location>
</feature>
<evidence type="ECO:0000313" key="2">
    <source>
        <dbReference type="EMBL" id="KAK3933967.1"/>
    </source>
</evidence>
<feature type="compositionally biased region" description="Low complexity" evidence="1">
    <location>
        <begin position="701"/>
        <end position="722"/>
    </location>
</feature>
<evidence type="ECO:0000313" key="3">
    <source>
        <dbReference type="Proteomes" id="UP001303473"/>
    </source>
</evidence>
<accession>A0AAN6MV02</accession>
<feature type="compositionally biased region" description="Polar residues" evidence="1">
    <location>
        <begin position="382"/>
        <end position="396"/>
    </location>
</feature>
<feature type="compositionally biased region" description="Basic and acidic residues" evidence="1">
    <location>
        <begin position="265"/>
        <end position="274"/>
    </location>
</feature>
<sequence length="886" mass="95557">MPSVTGMKSTTGVNKDGRSRDSPAPTPMSTRTSMVSSKPSGVLTPASASLRARTSEEDKDRVPAPKPAPSNMRSSNGVASNNRPTTDPRNRNSRSLTKEVSAPAQRIRNLEIKSRDSRAPELARIRISTEKFREVPAVSSSSTRTSRDGGSRESPTPDTRSASLSTGSSIEVSSNNALTPGPRRTRSSVVPSSRSVIPPTVPASSRTSHFGELRSTNINSKEAKSRDIPALKPQPVASTIRPTKDIRSRDLTTPAPPTTRNTIYTKDEKSHDAPALRPSSTRTHDSKEVRPATSVSPALSTRSSTARSRDSLTPRPAPSSALVRTRPSEGVKSAYPASAPQSTRTIRETKTQDVPTTRPGSPSTRSSNDIRPREPLAPPLTKTRTSTDVKSGNVPTPASPKPHGSYERKSRDSPTPSHTSRSSWMSTRNSKEVKAQAAPPVSTPRSPRTSKDIQSRKPPTSTTKPTSSRARISVEIKSRETLTPASPKPENSCEGKARVALPPASPQAHSSKEREVRYNGVPALKPQPAPLNTNGRREIRSRDSLLSTPLRTASLKQGQPRDIPAPKPQPSPLKIRTSTDVKSNSVPTPASPSPKPHCSNGGSLTPIRLRVQDFKNALKSQPSPSKVHSSTEMKPIQNPTGRPAPQRTSNSKEKDDRSDNIPAPASPKSHDSNGDALAPAQPWIRDMESTCTFNLQPSPSPTRSSTSSQPTQIAAERPSSSSRELRERKLQHVPMVKLTPQLIRSLRGDKSDNAAPATVGSSLEEKPRDSSLTPAPLRIRSSKEEGTSKTVPAPAPAPASPRTYIRTPTEKEVTPDSQGNDSSGGGGSESTEGSDRSAADVKTFWTDVRSKLWVDEDEIYDDDDDEPEELFLDELYMTEVQWVAGM</sequence>
<feature type="compositionally biased region" description="Basic and acidic residues" evidence="1">
    <location>
        <begin position="108"/>
        <end position="134"/>
    </location>
</feature>
<reference evidence="3" key="1">
    <citation type="journal article" date="2023" name="Mol. Phylogenet. Evol.">
        <title>Genome-scale phylogeny and comparative genomics of the fungal order Sordariales.</title>
        <authorList>
            <person name="Hensen N."/>
            <person name="Bonometti L."/>
            <person name="Westerberg I."/>
            <person name="Brannstrom I.O."/>
            <person name="Guillou S."/>
            <person name="Cros-Aarteil S."/>
            <person name="Calhoun S."/>
            <person name="Haridas S."/>
            <person name="Kuo A."/>
            <person name="Mondo S."/>
            <person name="Pangilinan J."/>
            <person name="Riley R."/>
            <person name="LaButti K."/>
            <person name="Andreopoulos B."/>
            <person name="Lipzen A."/>
            <person name="Chen C."/>
            <person name="Yan M."/>
            <person name="Daum C."/>
            <person name="Ng V."/>
            <person name="Clum A."/>
            <person name="Steindorff A."/>
            <person name="Ohm R.A."/>
            <person name="Martin F."/>
            <person name="Silar P."/>
            <person name="Natvig D.O."/>
            <person name="Lalanne C."/>
            <person name="Gautier V."/>
            <person name="Ament-Velasquez S.L."/>
            <person name="Kruys A."/>
            <person name="Hutchinson M.I."/>
            <person name="Powell A.J."/>
            <person name="Barry K."/>
            <person name="Miller A.N."/>
            <person name="Grigoriev I.V."/>
            <person name="Debuchy R."/>
            <person name="Gladieux P."/>
            <person name="Hiltunen Thoren M."/>
            <person name="Johannesson H."/>
        </authorList>
    </citation>
    <scope>NUCLEOTIDE SEQUENCE [LARGE SCALE GENOMIC DNA]</scope>
    <source>
        <strain evidence="3">CBS 340.73</strain>
    </source>
</reference>
<name>A0AAN6MV02_9PEZI</name>
<feature type="region of interest" description="Disordered" evidence="1">
    <location>
        <begin position="1"/>
        <end position="840"/>
    </location>
</feature>
<protein>
    <submittedName>
        <fullName evidence="2">Uncharacterized protein</fullName>
    </submittedName>
</protein>
<feature type="compositionally biased region" description="Low complexity" evidence="1">
    <location>
        <begin position="456"/>
        <end position="469"/>
    </location>
</feature>
<feature type="compositionally biased region" description="Low complexity" evidence="1">
    <location>
        <begin position="187"/>
        <end position="198"/>
    </location>
</feature>
<feature type="compositionally biased region" description="Polar residues" evidence="1">
    <location>
        <begin position="576"/>
        <end position="588"/>
    </location>
</feature>